<evidence type="ECO:0000256" key="5">
    <source>
        <dbReference type="ARBA" id="ARBA00023136"/>
    </source>
</evidence>
<keyword evidence="5 6" id="KW-0472">Membrane</keyword>
<evidence type="ECO:0000256" key="4">
    <source>
        <dbReference type="ARBA" id="ARBA00022989"/>
    </source>
</evidence>
<sequence length="392" mass="42646">MGTAVGPLFLAPLSELRGRRIVYNLANLGFCAFTVGCALSPTLGGLIALRFLQGAAASCSINNGGGTIADIVPIHRRGAAMSLFSMAFMSGPVIGPLVGSYLAAAAGWRWVFWLLLIFTGTLGIINAVFTKETYTPVLLERKARKLQKETGNTALYAKGQRQLPFPALMRRSFSRPIRMLLFCPLITGLSCYIAFVYGVSYLLFSTFSRVFEEQYRFSPANLGLAYLGLAVGSFISLLIAGFVSDKTYMYLTKKHGEAKPEYRLRGLLYGIVAIPIGLVMYGWTAEKKIHSSVPIIATAFIGFGNMFTFHPTQTYMIDAYTKYASSAIAASSILRSLAGALLPLAGNPMYDRLGLGWGNALLAFLALGIGMLPLFFNKYGEAIRKKYAIDLD</sequence>
<comment type="caution">
    <text evidence="8">The sequence shown here is derived from an EMBL/GenBank/DDBJ whole genome shotgun (WGS) entry which is preliminary data.</text>
</comment>
<feature type="transmembrane region" description="Helical" evidence="6">
    <location>
        <begin position="25"/>
        <end position="49"/>
    </location>
</feature>
<dbReference type="SUPFAM" id="SSF103473">
    <property type="entry name" value="MFS general substrate transporter"/>
    <property type="match status" value="1"/>
</dbReference>
<protein>
    <recommendedName>
        <fullName evidence="7">Major facilitator superfamily (MFS) profile domain-containing protein</fullName>
    </recommendedName>
</protein>
<name>A0ABR3WDY7_9PEZI</name>
<feature type="transmembrane region" description="Helical" evidence="6">
    <location>
        <begin position="179"/>
        <end position="204"/>
    </location>
</feature>
<feature type="transmembrane region" description="Helical" evidence="6">
    <location>
        <begin position="264"/>
        <end position="283"/>
    </location>
</feature>
<evidence type="ECO:0000256" key="3">
    <source>
        <dbReference type="ARBA" id="ARBA00022692"/>
    </source>
</evidence>
<feature type="transmembrane region" description="Helical" evidence="6">
    <location>
        <begin position="110"/>
        <end position="129"/>
    </location>
</feature>
<dbReference type="InterPro" id="IPR020846">
    <property type="entry name" value="MFS_dom"/>
</dbReference>
<keyword evidence="9" id="KW-1185">Reference proteome</keyword>
<evidence type="ECO:0000259" key="7">
    <source>
        <dbReference type="PROSITE" id="PS50850"/>
    </source>
</evidence>
<feature type="transmembrane region" description="Helical" evidence="6">
    <location>
        <begin position="289"/>
        <end position="311"/>
    </location>
</feature>
<keyword evidence="4 6" id="KW-1133">Transmembrane helix</keyword>
<feature type="transmembrane region" description="Helical" evidence="6">
    <location>
        <begin position="323"/>
        <end position="345"/>
    </location>
</feature>
<evidence type="ECO:0000256" key="2">
    <source>
        <dbReference type="ARBA" id="ARBA00008335"/>
    </source>
</evidence>
<comment type="subcellular location">
    <subcellularLocation>
        <location evidence="1">Membrane</location>
        <topology evidence="1">Multi-pass membrane protein</topology>
    </subcellularLocation>
</comment>
<dbReference type="InterPro" id="IPR011701">
    <property type="entry name" value="MFS"/>
</dbReference>
<dbReference type="PROSITE" id="PS50850">
    <property type="entry name" value="MFS"/>
    <property type="match status" value="1"/>
</dbReference>
<dbReference type="CDD" id="cd17323">
    <property type="entry name" value="MFS_Tpo1_MDR_like"/>
    <property type="match status" value="1"/>
</dbReference>
<feature type="domain" description="Major facilitator superfamily (MFS) profile" evidence="7">
    <location>
        <begin position="1"/>
        <end position="386"/>
    </location>
</feature>
<feature type="transmembrane region" description="Helical" evidence="6">
    <location>
        <begin position="357"/>
        <end position="376"/>
    </location>
</feature>
<evidence type="ECO:0000313" key="9">
    <source>
        <dbReference type="Proteomes" id="UP001586593"/>
    </source>
</evidence>
<accession>A0ABR3WDY7</accession>
<reference evidence="8 9" key="1">
    <citation type="journal article" date="2024" name="Commun. Biol.">
        <title>Comparative genomic analysis of thermophilic fungi reveals convergent evolutionary adaptations and gene losses.</title>
        <authorList>
            <person name="Steindorff A.S."/>
            <person name="Aguilar-Pontes M.V."/>
            <person name="Robinson A.J."/>
            <person name="Andreopoulos B."/>
            <person name="LaButti K."/>
            <person name="Kuo A."/>
            <person name="Mondo S."/>
            <person name="Riley R."/>
            <person name="Otillar R."/>
            <person name="Haridas S."/>
            <person name="Lipzen A."/>
            <person name="Grimwood J."/>
            <person name="Schmutz J."/>
            <person name="Clum A."/>
            <person name="Reid I.D."/>
            <person name="Moisan M.C."/>
            <person name="Butler G."/>
            <person name="Nguyen T.T.M."/>
            <person name="Dewar K."/>
            <person name="Conant G."/>
            <person name="Drula E."/>
            <person name="Henrissat B."/>
            <person name="Hansel C."/>
            <person name="Singer S."/>
            <person name="Hutchinson M.I."/>
            <person name="de Vries R.P."/>
            <person name="Natvig D.O."/>
            <person name="Powell A.J."/>
            <person name="Tsang A."/>
            <person name="Grigoriev I.V."/>
        </authorList>
    </citation>
    <scope>NUCLEOTIDE SEQUENCE [LARGE SCALE GENOMIC DNA]</scope>
    <source>
        <strain evidence="8 9">ATCC 24622</strain>
    </source>
</reference>
<evidence type="ECO:0000313" key="8">
    <source>
        <dbReference type="EMBL" id="KAL1859675.1"/>
    </source>
</evidence>
<organism evidence="8 9">
    <name type="scientific">Phialemonium thermophilum</name>
    <dbReference type="NCBI Taxonomy" id="223376"/>
    <lineage>
        <taxon>Eukaryota</taxon>
        <taxon>Fungi</taxon>
        <taxon>Dikarya</taxon>
        <taxon>Ascomycota</taxon>
        <taxon>Pezizomycotina</taxon>
        <taxon>Sordariomycetes</taxon>
        <taxon>Sordariomycetidae</taxon>
        <taxon>Cephalothecales</taxon>
        <taxon>Cephalothecaceae</taxon>
        <taxon>Phialemonium</taxon>
    </lineage>
</organism>
<dbReference type="InterPro" id="IPR036259">
    <property type="entry name" value="MFS_trans_sf"/>
</dbReference>
<gene>
    <name evidence="8" type="ORF">VTK73DRAFT_7512</name>
</gene>
<evidence type="ECO:0000256" key="6">
    <source>
        <dbReference type="SAM" id="Phobius"/>
    </source>
</evidence>
<dbReference type="PANTHER" id="PTHR23502:SF68">
    <property type="entry name" value="MULTIDRUG TRANSPORTER, PUTATIVE (AFU_ORTHOLOGUE AFUA_3G01120)-RELATED"/>
    <property type="match status" value="1"/>
</dbReference>
<feature type="transmembrane region" description="Helical" evidence="6">
    <location>
        <begin position="83"/>
        <end position="104"/>
    </location>
</feature>
<keyword evidence="3 6" id="KW-0812">Transmembrane</keyword>
<dbReference type="EMBL" id="JAZHXJ010000484">
    <property type="protein sequence ID" value="KAL1859675.1"/>
    <property type="molecule type" value="Genomic_DNA"/>
</dbReference>
<feature type="transmembrane region" description="Helical" evidence="6">
    <location>
        <begin position="224"/>
        <end position="243"/>
    </location>
</feature>
<comment type="similarity">
    <text evidence="2">Belongs to the major facilitator superfamily.</text>
</comment>
<dbReference type="Gene3D" id="1.20.1250.20">
    <property type="entry name" value="MFS general substrate transporter like domains"/>
    <property type="match status" value="1"/>
</dbReference>
<dbReference type="Proteomes" id="UP001586593">
    <property type="component" value="Unassembled WGS sequence"/>
</dbReference>
<dbReference type="PANTHER" id="PTHR23502">
    <property type="entry name" value="MAJOR FACILITATOR SUPERFAMILY"/>
    <property type="match status" value="1"/>
</dbReference>
<proteinExistence type="inferred from homology"/>
<evidence type="ECO:0000256" key="1">
    <source>
        <dbReference type="ARBA" id="ARBA00004141"/>
    </source>
</evidence>
<dbReference type="Pfam" id="PF07690">
    <property type="entry name" value="MFS_1"/>
    <property type="match status" value="1"/>
</dbReference>